<organism evidence="2 3">
    <name type="scientific">Dryococelus australis</name>
    <dbReference type="NCBI Taxonomy" id="614101"/>
    <lineage>
        <taxon>Eukaryota</taxon>
        <taxon>Metazoa</taxon>
        <taxon>Ecdysozoa</taxon>
        <taxon>Arthropoda</taxon>
        <taxon>Hexapoda</taxon>
        <taxon>Insecta</taxon>
        <taxon>Pterygota</taxon>
        <taxon>Neoptera</taxon>
        <taxon>Polyneoptera</taxon>
        <taxon>Phasmatodea</taxon>
        <taxon>Verophasmatodea</taxon>
        <taxon>Anareolatae</taxon>
        <taxon>Phasmatidae</taxon>
        <taxon>Eurycanthinae</taxon>
        <taxon>Dryococelus</taxon>
    </lineage>
</organism>
<feature type="region of interest" description="Disordered" evidence="1">
    <location>
        <begin position="87"/>
        <end position="107"/>
    </location>
</feature>
<dbReference type="Proteomes" id="UP001159363">
    <property type="component" value="Chromosome X"/>
</dbReference>
<sequence length="533" mass="60462">MRVIEVSMEQRRNEGARDTEDLRENQPSNGIVRHDSHMRKSGVTRPGITSQTLGSRSDGYAERDTTGDRTSRLGFFFSETLLGGRFGARGGNDEADMPRASNAPSPLNARPSIGVQCSRRTALLFPAVIWARLSVVKRGHRRKRKNYRKRKGEPLKTGELTRPDTCRLYYMALEWFFVYMILKPPISGRTRVCWLPYDEELFAVKQVERRCRRQLPPSESAAKRATRTMWVCARECCYSALVSCICRHERQHYNCIGNDGRGMVPFRQSAERRRDEFDTVPTSHLTGTRLHDKSERDGTVCDMKKGWCCRKRATNDEENVAAGLHTFSSSPEKSNSVQTAPAVDELFDCLPPIKANWVQFPPGSLPNFRKRESCRTIPLLGGISLRSPVSPTIAFRRFSRLTPFEPRRWLHSKYESLELITEQQLTVGQQIARRTGNELVTSETSDFRSVEQFQLASSTVSSFEELVGRRTKSSWSNVTKRICSPARQDVLASRADECGSARGDRVMRINTLIASTRKTTELACILVVDKAPL</sequence>
<proteinExistence type="predicted"/>
<accession>A0ABQ9HNH7</accession>
<feature type="compositionally biased region" description="Basic and acidic residues" evidence="1">
    <location>
        <begin position="8"/>
        <end position="24"/>
    </location>
</feature>
<evidence type="ECO:0000256" key="1">
    <source>
        <dbReference type="SAM" id="MobiDB-lite"/>
    </source>
</evidence>
<reference evidence="2 3" key="1">
    <citation type="submission" date="2023-02" db="EMBL/GenBank/DDBJ databases">
        <title>LHISI_Scaffold_Assembly.</title>
        <authorList>
            <person name="Stuart O.P."/>
            <person name="Cleave R."/>
            <person name="Magrath M.J.L."/>
            <person name="Mikheyev A.S."/>
        </authorList>
    </citation>
    <scope>NUCLEOTIDE SEQUENCE [LARGE SCALE GENOMIC DNA]</scope>
    <source>
        <strain evidence="2">Daus_M_001</strain>
        <tissue evidence="2">Leg muscle</tissue>
    </source>
</reference>
<dbReference type="EMBL" id="JARBHB010000004">
    <property type="protein sequence ID" value="KAJ8885904.1"/>
    <property type="molecule type" value="Genomic_DNA"/>
</dbReference>
<evidence type="ECO:0000313" key="3">
    <source>
        <dbReference type="Proteomes" id="UP001159363"/>
    </source>
</evidence>
<comment type="caution">
    <text evidence="2">The sequence shown here is derived from an EMBL/GenBank/DDBJ whole genome shotgun (WGS) entry which is preliminary data.</text>
</comment>
<keyword evidence="3" id="KW-1185">Reference proteome</keyword>
<name>A0ABQ9HNH7_9NEOP</name>
<gene>
    <name evidence="2" type="ORF">PR048_012110</name>
</gene>
<feature type="region of interest" description="Disordered" evidence="1">
    <location>
        <begin position="1"/>
        <end position="66"/>
    </location>
</feature>
<evidence type="ECO:0000313" key="2">
    <source>
        <dbReference type="EMBL" id="KAJ8885904.1"/>
    </source>
</evidence>
<protein>
    <submittedName>
        <fullName evidence="2">Uncharacterized protein</fullName>
    </submittedName>
</protein>